<evidence type="ECO:0000313" key="2">
    <source>
        <dbReference type="EMBL" id="SAK72534.1"/>
    </source>
</evidence>
<keyword evidence="3" id="KW-1185">Reference proteome</keyword>
<dbReference type="Proteomes" id="UP000054870">
    <property type="component" value="Unassembled WGS sequence"/>
</dbReference>
<dbReference type="Pfam" id="PF15937">
    <property type="entry name" value="PrlF_antitoxin"/>
    <property type="match status" value="1"/>
</dbReference>
<dbReference type="GO" id="GO:0001558">
    <property type="term" value="P:regulation of cell growth"/>
    <property type="evidence" value="ECO:0007669"/>
    <property type="project" value="InterPro"/>
</dbReference>
<name>A0A158BR25_9BURK</name>
<evidence type="ECO:0000259" key="1">
    <source>
        <dbReference type="SMART" id="SM00966"/>
    </source>
</evidence>
<dbReference type="SUPFAM" id="SSF89447">
    <property type="entry name" value="AbrB/MazE/MraZ-like"/>
    <property type="match status" value="1"/>
</dbReference>
<dbReference type="GO" id="GO:0097351">
    <property type="term" value="F:toxin sequestering activity"/>
    <property type="evidence" value="ECO:0007669"/>
    <property type="project" value="InterPro"/>
</dbReference>
<comment type="caution">
    <text evidence="2">The sequence shown here is derived from an EMBL/GenBank/DDBJ whole genome shotgun (WGS) entry which is preliminary data.</text>
</comment>
<protein>
    <submittedName>
        <fullName evidence="2">AbrB family transcriptional regulator</fullName>
    </submittedName>
</protein>
<gene>
    <name evidence="2" type="ORF">AWB75_03898</name>
</gene>
<dbReference type="GO" id="GO:0003677">
    <property type="term" value="F:DNA binding"/>
    <property type="evidence" value="ECO:0007669"/>
    <property type="project" value="InterPro"/>
</dbReference>
<dbReference type="GO" id="GO:0003700">
    <property type="term" value="F:DNA-binding transcription factor activity"/>
    <property type="evidence" value="ECO:0007669"/>
    <property type="project" value="InterPro"/>
</dbReference>
<evidence type="ECO:0000313" key="3">
    <source>
        <dbReference type="Proteomes" id="UP000054870"/>
    </source>
</evidence>
<dbReference type="EMBL" id="FCOF02000017">
    <property type="protein sequence ID" value="SAK72534.1"/>
    <property type="molecule type" value="Genomic_DNA"/>
</dbReference>
<dbReference type="SMART" id="SM00966">
    <property type="entry name" value="SpoVT_AbrB"/>
    <property type="match status" value="1"/>
</dbReference>
<dbReference type="OrthoDB" id="9811597at2"/>
<sequence>MAESRLTTRGSTTVPAEVRKALGMKPGTRRVWHVMPDGNVLVRAKSKSILELAGAVEFPVEGVTIEDMKAWRRHRA</sequence>
<accession>A0A158BR25</accession>
<dbReference type="InterPro" id="IPR031848">
    <property type="entry name" value="PrlF_antitoxin"/>
</dbReference>
<dbReference type="InterPro" id="IPR037914">
    <property type="entry name" value="SpoVT-AbrB_sf"/>
</dbReference>
<organism evidence="2 3">
    <name type="scientific">Caballeronia catudaia</name>
    <dbReference type="NCBI Taxonomy" id="1777136"/>
    <lineage>
        <taxon>Bacteria</taxon>
        <taxon>Pseudomonadati</taxon>
        <taxon>Pseudomonadota</taxon>
        <taxon>Betaproteobacteria</taxon>
        <taxon>Burkholderiales</taxon>
        <taxon>Burkholderiaceae</taxon>
        <taxon>Caballeronia</taxon>
    </lineage>
</organism>
<feature type="domain" description="SpoVT-AbrB" evidence="1">
    <location>
        <begin position="4"/>
        <end position="50"/>
    </location>
</feature>
<proteinExistence type="predicted"/>
<dbReference type="Gene3D" id="2.10.260.10">
    <property type="match status" value="1"/>
</dbReference>
<dbReference type="AlphaFoldDB" id="A0A158BR25"/>
<dbReference type="InterPro" id="IPR007159">
    <property type="entry name" value="SpoVT-AbrB_dom"/>
</dbReference>
<reference evidence="2" key="1">
    <citation type="submission" date="2016-01" db="EMBL/GenBank/DDBJ databases">
        <authorList>
            <person name="Peeters C."/>
        </authorList>
    </citation>
    <scope>NUCLEOTIDE SEQUENCE [LARGE SCALE GENOMIC DNA]</scope>
    <source>
        <strain evidence="2">LMG 29318</strain>
    </source>
</reference>